<name>A0ABV9SCL2_9PSEU</name>
<keyword evidence="3" id="KW-1185">Reference proteome</keyword>
<keyword evidence="1" id="KW-0732">Signal</keyword>
<dbReference type="RefSeq" id="WP_378062576.1">
    <property type="nucleotide sequence ID" value="NZ_JBHSIS010000035.1"/>
</dbReference>
<feature type="signal peptide" evidence="1">
    <location>
        <begin position="1"/>
        <end position="29"/>
    </location>
</feature>
<dbReference type="EMBL" id="JBHSIS010000035">
    <property type="protein sequence ID" value="MFC4859475.1"/>
    <property type="molecule type" value="Genomic_DNA"/>
</dbReference>
<accession>A0ABV9SCL2</accession>
<dbReference type="Proteomes" id="UP001595859">
    <property type="component" value="Unassembled WGS sequence"/>
</dbReference>
<organism evidence="2 3">
    <name type="scientific">Actinophytocola glycyrrhizae</name>
    <dbReference type="NCBI Taxonomy" id="2044873"/>
    <lineage>
        <taxon>Bacteria</taxon>
        <taxon>Bacillati</taxon>
        <taxon>Actinomycetota</taxon>
        <taxon>Actinomycetes</taxon>
        <taxon>Pseudonocardiales</taxon>
        <taxon>Pseudonocardiaceae</taxon>
    </lineage>
</organism>
<proteinExistence type="predicted"/>
<reference evidence="3" key="1">
    <citation type="journal article" date="2019" name="Int. J. Syst. Evol. Microbiol.">
        <title>The Global Catalogue of Microorganisms (GCM) 10K type strain sequencing project: providing services to taxonomists for standard genome sequencing and annotation.</title>
        <authorList>
            <consortium name="The Broad Institute Genomics Platform"/>
            <consortium name="The Broad Institute Genome Sequencing Center for Infectious Disease"/>
            <person name="Wu L."/>
            <person name="Ma J."/>
        </authorList>
    </citation>
    <scope>NUCLEOTIDE SEQUENCE [LARGE SCALE GENOMIC DNA]</scope>
    <source>
        <strain evidence="3">ZS-22-S1</strain>
    </source>
</reference>
<evidence type="ECO:0000313" key="2">
    <source>
        <dbReference type="EMBL" id="MFC4859475.1"/>
    </source>
</evidence>
<feature type="chain" id="PRO_5045417281" description="Secreted protein" evidence="1">
    <location>
        <begin position="30"/>
        <end position="101"/>
    </location>
</feature>
<evidence type="ECO:0000256" key="1">
    <source>
        <dbReference type="SAM" id="SignalP"/>
    </source>
</evidence>
<comment type="caution">
    <text evidence="2">The sequence shown here is derived from an EMBL/GenBank/DDBJ whole genome shotgun (WGS) entry which is preliminary data.</text>
</comment>
<protein>
    <recommendedName>
        <fullName evidence="4">Secreted protein</fullName>
    </recommendedName>
</protein>
<gene>
    <name evidence="2" type="ORF">ACFPCV_38785</name>
</gene>
<evidence type="ECO:0008006" key="4">
    <source>
        <dbReference type="Google" id="ProtNLM"/>
    </source>
</evidence>
<evidence type="ECO:0000313" key="3">
    <source>
        <dbReference type="Proteomes" id="UP001595859"/>
    </source>
</evidence>
<sequence length="101" mass="10369">MGWSWHKSLVASAGIAVGVVVGAPGAAQAESVSYTCDFVSPVFPGLQGPFAFAHGCEGPVGSHQNGRFTDAPPGAARFCSWVNATQIAGREGLDVTGRYCL</sequence>